<keyword evidence="3" id="KW-0418">Kinase</keyword>
<gene>
    <name evidence="3" type="ORF">BCR39DRAFT_511153</name>
</gene>
<keyword evidence="4" id="KW-1185">Reference proteome</keyword>
<evidence type="ECO:0000313" key="4">
    <source>
        <dbReference type="Proteomes" id="UP000193986"/>
    </source>
</evidence>
<dbReference type="InterPro" id="IPR013763">
    <property type="entry name" value="Cyclin-like_dom"/>
</dbReference>
<dbReference type="SUPFAM" id="SSF47954">
    <property type="entry name" value="Cyclin-like"/>
    <property type="match status" value="2"/>
</dbReference>
<feature type="domain" description="Cyclin-like" evidence="2">
    <location>
        <begin position="38"/>
        <end position="179"/>
    </location>
</feature>
<dbReference type="Pfam" id="PF00134">
    <property type="entry name" value="Cyclin_N"/>
    <property type="match status" value="1"/>
</dbReference>
<evidence type="ECO:0000259" key="2">
    <source>
        <dbReference type="SMART" id="SM00385"/>
    </source>
</evidence>
<dbReference type="GO" id="GO:0016538">
    <property type="term" value="F:cyclin-dependent protein serine/threonine kinase regulator activity"/>
    <property type="evidence" value="ECO:0007669"/>
    <property type="project" value="InterPro"/>
</dbReference>
<dbReference type="InterPro" id="IPR006671">
    <property type="entry name" value="Cyclin_N"/>
</dbReference>
<evidence type="ECO:0000313" key="3">
    <source>
        <dbReference type="EMBL" id="ORY35616.1"/>
    </source>
</evidence>
<dbReference type="STRING" id="71784.A0A1Y2BLF3"/>
<dbReference type="InterPro" id="IPR043198">
    <property type="entry name" value="Cyclin/Ssn8"/>
</dbReference>
<dbReference type="SMART" id="SM00385">
    <property type="entry name" value="CYCLIN"/>
    <property type="match status" value="2"/>
</dbReference>
<dbReference type="InterPro" id="IPR036915">
    <property type="entry name" value="Cyclin-like_sf"/>
</dbReference>
<dbReference type="AlphaFoldDB" id="A0A1Y2BLF3"/>
<proteinExistence type="inferred from homology"/>
<dbReference type="PANTHER" id="PTHR10026">
    <property type="entry name" value="CYCLIN"/>
    <property type="match status" value="1"/>
</dbReference>
<protein>
    <submittedName>
        <fullName evidence="3">Cyclin-dependent protein kinase regulator</fullName>
    </submittedName>
</protein>
<dbReference type="Proteomes" id="UP000193986">
    <property type="component" value="Unassembled WGS sequence"/>
</dbReference>
<evidence type="ECO:0000256" key="1">
    <source>
        <dbReference type="RuleBase" id="RU000383"/>
    </source>
</evidence>
<dbReference type="GO" id="GO:0006357">
    <property type="term" value="P:regulation of transcription by RNA polymerase II"/>
    <property type="evidence" value="ECO:0007669"/>
    <property type="project" value="InterPro"/>
</dbReference>
<dbReference type="FunCoup" id="A0A1Y2BLF3">
    <property type="interactions" value="165"/>
</dbReference>
<reference evidence="3 4" key="1">
    <citation type="submission" date="2016-07" db="EMBL/GenBank/DDBJ databases">
        <title>Pervasive Adenine N6-methylation of Active Genes in Fungi.</title>
        <authorList>
            <consortium name="DOE Joint Genome Institute"/>
            <person name="Mondo S.J."/>
            <person name="Dannebaum R.O."/>
            <person name="Kuo R.C."/>
            <person name="Labutti K."/>
            <person name="Haridas S."/>
            <person name="Kuo A."/>
            <person name="Salamov A."/>
            <person name="Ahrendt S.R."/>
            <person name="Lipzen A."/>
            <person name="Sullivan W."/>
            <person name="Andreopoulos W.B."/>
            <person name="Clum A."/>
            <person name="Lindquist E."/>
            <person name="Daum C."/>
            <person name="Ramamoorthy G.K."/>
            <person name="Gryganskyi A."/>
            <person name="Culley D."/>
            <person name="Magnuson J.K."/>
            <person name="James T.Y."/>
            <person name="O'Malley M.A."/>
            <person name="Stajich J.E."/>
            <person name="Spatafora J.W."/>
            <person name="Visel A."/>
            <person name="Grigoriev I.V."/>
        </authorList>
    </citation>
    <scope>NUCLEOTIDE SEQUENCE [LARGE SCALE GENOMIC DNA]</scope>
    <source>
        <strain evidence="3 4">68-887.2</strain>
    </source>
</reference>
<dbReference type="GO" id="GO:0016301">
    <property type="term" value="F:kinase activity"/>
    <property type="evidence" value="ECO:0007669"/>
    <property type="project" value="UniProtKB-KW"/>
</dbReference>
<dbReference type="OrthoDB" id="10264655at2759"/>
<comment type="similarity">
    <text evidence="1">Belongs to the cyclin family.</text>
</comment>
<accession>A0A1Y2BLF3</accession>
<keyword evidence="3" id="KW-0808">Transferase</keyword>
<name>A0A1Y2BLF3_9TREE</name>
<feature type="domain" description="Cyclin-like" evidence="2">
    <location>
        <begin position="192"/>
        <end position="274"/>
    </location>
</feature>
<keyword evidence="1" id="KW-0195">Cyclin</keyword>
<dbReference type="Gene3D" id="1.10.472.10">
    <property type="entry name" value="Cyclin-like"/>
    <property type="match status" value="2"/>
</dbReference>
<dbReference type="InParanoid" id="A0A1Y2BLF3"/>
<organism evidence="3 4">
    <name type="scientific">Naematelia encephala</name>
    <dbReference type="NCBI Taxonomy" id="71784"/>
    <lineage>
        <taxon>Eukaryota</taxon>
        <taxon>Fungi</taxon>
        <taxon>Dikarya</taxon>
        <taxon>Basidiomycota</taxon>
        <taxon>Agaricomycotina</taxon>
        <taxon>Tremellomycetes</taxon>
        <taxon>Tremellales</taxon>
        <taxon>Naemateliaceae</taxon>
        <taxon>Naematelia</taxon>
    </lineage>
</organism>
<comment type="caution">
    <text evidence="3">The sequence shown here is derived from an EMBL/GenBank/DDBJ whole genome shotgun (WGS) entry which is preliminary data.</text>
</comment>
<dbReference type="CDD" id="cd20532">
    <property type="entry name" value="CYCLIN_CCNL_rpt1"/>
    <property type="match status" value="1"/>
</dbReference>
<dbReference type="EMBL" id="MCFC01000001">
    <property type="protein sequence ID" value="ORY35616.1"/>
    <property type="molecule type" value="Genomic_DNA"/>
</dbReference>
<sequence length="339" mass="38582">MPAPPHPLATLAQITSTPSSRDGIPPEVEDDLRVAGCMMIQEAGIMLKLPQSTMATAQVIFHRFYYVSSMASFGINDISVSALYLSSKLNETPIRLRDLINTYIFLTARIRHLLKQPADDLFQIMNVAGPSRFGSNGKGKEKERDPVWNGFSFEVPGFHDEVFWDWKDVIVASEMQILKRLGFNMQVDLPYSHVINYLKILDLVFEEGIAQSCWSILNDALLTPLYAIHPPHVLACASILLTTRLHRIPLPAEWYILFDTDSDELWSCCGTIMTLWSTWGLGRPTGSTGAREETRAERKARENRWRRAWILAESRRAVRKWVEEREKETGDAGHPIEIR</sequence>